<dbReference type="Proteomes" id="UP001152888">
    <property type="component" value="Unassembled WGS sequence"/>
</dbReference>
<dbReference type="OrthoDB" id="10381164at2759"/>
<keyword evidence="2" id="KW-1185">Reference proteome</keyword>
<sequence>MNIKVCSGTNLYLLINLLRIQIYSKTSVIKLHTPSLYNAPG</sequence>
<accession>A0A9P0JHS8</accession>
<protein>
    <submittedName>
        <fullName evidence="1">Uncharacterized protein</fullName>
    </submittedName>
</protein>
<evidence type="ECO:0000313" key="2">
    <source>
        <dbReference type="Proteomes" id="UP001152888"/>
    </source>
</evidence>
<organism evidence="1 2">
    <name type="scientific">Acanthoscelides obtectus</name>
    <name type="common">Bean weevil</name>
    <name type="synonym">Bruchus obtectus</name>
    <dbReference type="NCBI Taxonomy" id="200917"/>
    <lineage>
        <taxon>Eukaryota</taxon>
        <taxon>Metazoa</taxon>
        <taxon>Ecdysozoa</taxon>
        <taxon>Arthropoda</taxon>
        <taxon>Hexapoda</taxon>
        <taxon>Insecta</taxon>
        <taxon>Pterygota</taxon>
        <taxon>Neoptera</taxon>
        <taxon>Endopterygota</taxon>
        <taxon>Coleoptera</taxon>
        <taxon>Polyphaga</taxon>
        <taxon>Cucujiformia</taxon>
        <taxon>Chrysomeloidea</taxon>
        <taxon>Chrysomelidae</taxon>
        <taxon>Bruchinae</taxon>
        <taxon>Bruchini</taxon>
        <taxon>Acanthoscelides</taxon>
    </lineage>
</organism>
<proteinExistence type="predicted"/>
<reference evidence="1" key="1">
    <citation type="submission" date="2022-03" db="EMBL/GenBank/DDBJ databases">
        <authorList>
            <person name="Sayadi A."/>
        </authorList>
    </citation>
    <scope>NUCLEOTIDE SEQUENCE</scope>
</reference>
<dbReference type="AlphaFoldDB" id="A0A9P0JHS8"/>
<name>A0A9P0JHS8_ACAOB</name>
<dbReference type="EMBL" id="CAKOFQ010006651">
    <property type="protein sequence ID" value="CAH1953616.1"/>
    <property type="molecule type" value="Genomic_DNA"/>
</dbReference>
<evidence type="ECO:0000313" key="1">
    <source>
        <dbReference type="EMBL" id="CAH1953616.1"/>
    </source>
</evidence>
<comment type="caution">
    <text evidence="1">The sequence shown here is derived from an EMBL/GenBank/DDBJ whole genome shotgun (WGS) entry which is preliminary data.</text>
</comment>
<gene>
    <name evidence="1" type="ORF">ACAOBT_LOCUS136</name>
</gene>